<gene>
    <name evidence="2" type="ORF">BST42_13000</name>
</gene>
<keyword evidence="3" id="KW-1185">Reference proteome</keyword>
<accession>A0A1X0IX26</accession>
<organism evidence="2 3">
    <name type="scientific">Mycolicibacterium rhodesiae</name>
    <name type="common">Mycobacterium rhodesiae</name>
    <dbReference type="NCBI Taxonomy" id="36814"/>
    <lineage>
        <taxon>Bacteria</taxon>
        <taxon>Bacillati</taxon>
        <taxon>Actinomycetota</taxon>
        <taxon>Actinomycetes</taxon>
        <taxon>Mycobacteriales</taxon>
        <taxon>Mycobacteriaceae</taxon>
        <taxon>Mycolicibacterium</taxon>
    </lineage>
</organism>
<evidence type="ECO:0000313" key="2">
    <source>
        <dbReference type="EMBL" id="ORB52952.1"/>
    </source>
</evidence>
<dbReference type="Proteomes" id="UP000192534">
    <property type="component" value="Unassembled WGS sequence"/>
</dbReference>
<dbReference type="EMBL" id="MVIH01000005">
    <property type="protein sequence ID" value="ORB52952.1"/>
    <property type="molecule type" value="Genomic_DNA"/>
</dbReference>
<comment type="caution">
    <text evidence="2">The sequence shown here is derived from an EMBL/GenBank/DDBJ whole genome shotgun (WGS) entry which is preliminary data.</text>
</comment>
<keyword evidence="2" id="KW-0378">Hydrolase</keyword>
<dbReference type="GO" id="GO:0016787">
    <property type="term" value="F:hydrolase activity"/>
    <property type="evidence" value="ECO:0007669"/>
    <property type="project" value="UniProtKB-KW"/>
</dbReference>
<feature type="domain" description="AB hydrolase-1" evidence="1">
    <location>
        <begin position="3"/>
        <end position="235"/>
    </location>
</feature>
<dbReference type="Pfam" id="PF12697">
    <property type="entry name" value="Abhydrolase_6"/>
    <property type="match status" value="1"/>
</dbReference>
<evidence type="ECO:0000259" key="1">
    <source>
        <dbReference type="Pfam" id="PF12697"/>
    </source>
</evidence>
<sequence length="248" mass="26636">MTVVLVHGNPETDVIWGPLVEALGRDDVVRLSPPGFGAPLPDDFPATMVAYRDWLIGELEGFDEPVDLVGHDWGGGHVLNLVMNRPELVRSWASDIIGVMHPDYVWHDMAQVWQAPGAGEQAIEAMAGSSHDDRVALLTGMGIPAAVATELALAQGPEMGRAILALYRSAAQPAVSEAGRFLVNAAARPGLSLLATEDTYVGTEEQRRAAAEQAGARTEVLEGLGHWWMLQDPVRGASALTQFWDSLD</sequence>
<dbReference type="Gene3D" id="3.40.50.1820">
    <property type="entry name" value="alpha/beta hydrolase"/>
    <property type="match status" value="1"/>
</dbReference>
<proteinExistence type="predicted"/>
<dbReference type="InterPro" id="IPR029058">
    <property type="entry name" value="AB_hydrolase_fold"/>
</dbReference>
<dbReference type="SUPFAM" id="SSF53474">
    <property type="entry name" value="alpha/beta-Hydrolases"/>
    <property type="match status" value="1"/>
</dbReference>
<protein>
    <submittedName>
        <fullName evidence="2">Alpha/beta hydrolase</fullName>
    </submittedName>
</protein>
<dbReference type="InterPro" id="IPR000073">
    <property type="entry name" value="AB_hydrolase_1"/>
</dbReference>
<reference evidence="2 3" key="1">
    <citation type="submission" date="2016-12" db="EMBL/GenBank/DDBJ databases">
        <title>The new phylogeny of genus Mycobacterium.</title>
        <authorList>
            <person name="Tortoli E."/>
            <person name="Trovato A."/>
            <person name="Cirillo D.M."/>
        </authorList>
    </citation>
    <scope>NUCLEOTIDE SEQUENCE [LARGE SCALE GENOMIC DNA]</scope>
    <source>
        <strain evidence="2 3">DSM 44223</strain>
    </source>
</reference>
<evidence type="ECO:0000313" key="3">
    <source>
        <dbReference type="Proteomes" id="UP000192534"/>
    </source>
</evidence>
<name>A0A1X0IX26_MYCRH</name>
<dbReference type="RefSeq" id="WP_083119115.1">
    <property type="nucleotide sequence ID" value="NZ_JACKUO010000011.1"/>
</dbReference>
<dbReference type="AlphaFoldDB" id="A0A1X0IX26"/>
<dbReference type="OrthoDB" id="4540226at2"/>